<organism evidence="4 5">
    <name type="scientific">Aquabacterium soli</name>
    <dbReference type="NCBI Taxonomy" id="2493092"/>
    <lineage>
        <taxon>Bacteria</taxon>
        <taxon>Pseudomonadati</taxon>
        <taxon>Pseudomonadota</taxon>
        <taxon>Betaproteobacteria</taxon>
        <taxon>Burkholderiales</taxon>
        <taxon>Aquabacterium</taxon>
    </lineage>
</organism>
<evidence type="ECO:0000259" key="3">
    <source>
        <dbReference type="Pfam" id="PF07589"/>
    </source>
</evidence>
<accession>A0A3R8S1D5</accession>
<keyword evidence="2" id="KW-0732">Signal</keyword>
<dbReference type="Proteomes" id="UP000269265">
    <property type="component" value="Unassembled WGS sequence"/>
</dbReference>
<feature type="domain" description="Ice-binding protein C-terminal" evidence="3">
    <location>
        <begin position="185"/>
        <end position="209"/>
    </location>
</feature>
<feature type="signal peptide" evidence="2">
    <location>
        <begin position="1"/>
        <end position="22"/>
    </location>
</feature>
<evidence type="ECO:0000256" key="2">
    <source>
        <dbReference type="SAM" id="SignalP"/>
    </source>
</evidence>
<dbReference type="OrthoDB" id="9154313at2"/>
<keyword evidence="1" id="KW-1133">Transmembrane helix</keyword>
<dbReference type="InterPro" id="IPR013424">
    <property type="entry name" value="Ice-binding_C"/>
</dbReference>
<keyword evidence="1" id="KW-0812">Transmembrane</keyword>
<evidence type="ECO:0000313" key="5">
    <source>
        <dbReference type="Proteomes" id="UP000269265"/>
    </source>
</evidence>
<sequence length="211" mass="21722">MSKFIKSSLLAVATALSMGAHAAPTASYDFYSNGGGWVDSLTNSLNFTANGIGLTITPVSTNSDAKVAYRWDGIGLSAGFLEPNELNSSLLHTPGDALLLSFNQAVSLNSVAFSLWEGNSLGALDKATITTGGQTYALSASLNDGGFFVDTFGLTGVIPAGQFFVIQAQGDLSSFRLAGLNVTAAVPEASTTAMFVLGLAGVAAVVRRRKV</sequence>
<proteinExistence type="predicted"/>
<keyword evidence="5" id="KW-1185">Reference proteome</keyword>
<reference evidence="4 5" key="1">
    <citation type="submission" date="2018-12" db="EMBL/GenBank/DDBJ databases">
        <title>The whole draft genome of Aquabacterium sp. SJQ9.</title>
        <authorList>
            <person name="Sun L."/>
            <person name="Gao X."/>
            <person name="Chen W."/>
            <person name="Huang K."/>
        </authorList>
    </citation>
    <scope>NUCLEOTIDE SEQUENCE [LARGE SCALE GENOMIC DNA]</scope>
    <source>
        <strain evidence="4 5">SJQ9</strain>
    </source>
</reference>
<gene>
    <name evidence="4" type="ORF">EIP75_12655</name>
</gene>
<comment type="caution">
    <text evidence="4">The sequence shown here is derived from an EMBL/GenBank/DDBJ whole genome shotgun (WGS) entry which is preliminary data.</text>
</comment>
<keyword evidence="1" id="KW-0472">Membrane</keyword>
<dbReference type="EMBL" id="RSED01000009">
    <property type="protein sequence ID" value="RRS03810.1"/>
    <property type="molecule type" value="Genomic_DNA"/>
</dbReference>
<feature type="chain" id="PRO_5018766922" evidence="2">
    <location>
        <begin position="23"/>
        <end position="211"/>
    </location>
</feature>
<dbReference type="AlphaFoldDB" id="A0A3R8S1D5"/>
<dbReference type="RefSeq" id="WP_125243650.1">
    <property type="nucleotide sequence ID" value="NZ_RSED01000009.1"/>
</dbReference>
<dbReference type="Pfam" id="PF07589">
    <property type="entry name" value="PEP-CTERM"/>
    <property type="match status" value="1"/>
</dbReference>
<evidence type="ECO:0000313" key="4">
    <source>
        <dbReference type="EMBL" id="RRS03810.1"/>
    </source>
</evidence>
<feature type="transmembrane region" description="Helical" evidence="1">
    <location>
        <begin position="189"/>
        <end position="206"/>
    </location>
</feature>
<evidence type="ECO:0000256" key="1">
    <source>
        <dbReference type="SAM" id="Phobius"/>
    </source>
</evidence>
<protein>
    <submittedName>
        <fullName evidence="4">PEP-CTERM sorting domain-containing protein</fullName>
    </submittedName>
</protein>
<name>A0A3R8S1D5_9BURK</name>
<dbReference type="NCBIfam" id="TIGR02595">
    <property type="entry name" value="PEP_CTERM"/>
    <property type="match status" value="1"/>
</dbReference>